<name>A0A192D6R0_9SPHN</name>
<proteinExistence type="predicted"/>
<evidence type="ECO:0000313" key="2">
    <source>
        <dbReference type="EMBL" id="ANK13716.1"/>
    </source>
</evidence>
<protein>
    <submittedName>
        <fullName evidence="2">Uncharacterized protein</fullName>
    </submittedName>
</protein>
<dbReference type="KEGG" id="pns:A9D12_13025"/>
<keyword evidence="3" id="KW-1185">Reference proteome</keyword>
<dbReference type="Proteomes" id="UP000078263">
    <property type="component" value="Chromosome"/>
</dbReference>
<organism evidence="2 3">
    <name type="scientific">Erythrobacter neustonensis</name>
    <dbReference type="NCBI Taxonomy" id="1112"/>
    <lineage>
        <taxon>Bacteria</taxon>
        <taxon>Pseudomonadati</taxon>
        <taxon>Pseudomonadota</taxon>
        <taxon>Alphaproteobacteria</taxon>
        <taxon>Sphingomonadales</taxon>
        <taxon>Erythrobacteraceae</taxon>
        <taxon>Erythrobacter/Porphyrobacter group</taxon>
        <taxon>Erythrobacter</taxon>
    </lineage>
</organism>
<reference evidence="2 3" key="1">
    <citation type="submission" date="2016-05" db="EMBL/GenBank/DDBJ databases">
        <title>Compelete Genome Sequence of Bacteriochlorophyll-Synthesizing Bacterium Porphyrobacter neustonensis DSM 9434.</title>
        <authorList>
            <person name="Shi X.-L."/>
            <person name="Wu Y.-H."/>
            <person name="Cheng H."/>
            <person name="Xu L."/>
            <person name="Zhang X.-Q."/>
            <person name="Wang C.-S."/>
            <person name="Xu X.-W."/>
        </authorList>
    </citation>
    <scope>NUCLEOTIDE SEQUENCE [LARGE SCALE GENOMIC DNA]</scope>
    <source>
        <strain evidence="2 3">DSM 9434</strain>
    </source>
</reference>
<evidence type="ECO:0000313" key="3">
    <source>
        <dbReference type="Proteomes" id="UP000078263"/>
    </source>
</evidence>
<dbReference type="AlphaFoldDB" id="A0A192D6R0"/>
<feature type="signal peptide" evidence="1">
    <location>
        <begin position="1"/>
        <end position="22"/>
    </location>
</feature>
<dbReference type="EMBL" id="CP016033">
    <property type="protein sequence ID" value="ANK13716.1"/>
    <property type="molecule type" value="Genomic_DNA"/>
</dbReference>
<dbReference type="STRING" id="1112.A9D12_13025"/>
<sequence>MRALPLAGLVAIAGALAAPASAQVVPEPDVKEVARTPLRDLNIDRRDIPAVLKTAALDPYTTAGMTKCDALVSAIAELDTVLGGDYDIATDDGNDRFSEGRIAQRMVGSLMPFRGIVREVTGAASNDRALQAAYTAGMVRRAFLKGWGLGRGCAYPARPKVADAGTPR</sequence>
<evidence type="ECO:0000256" key="1">
    <source>
        <dbReference type="SAM" id="SignalP"/>
    </source>
</evidence>
<feature type="chain" id="PRO_5008251832" evidence="1">
    <location>
        <begin position="23"/>
        <end position="168"/>
    </location>
</feature>
<dbReference type="OrthoDB" id="7211066at2"/>
<keyword evidence="1" id="KW-0732">Signal</keyword>
<accession>A0A192D6R0</accession>
<gene>
    <name evidence="2" type="ORF">A9D12_13025</name>
</gene>